<organism evidence="2 3">
    <name type="scientific">Macaca fascicularis</name>
    <name type="common">Crab-eating macaque</name>
    <name type="synonym">Cynomolgus monkey</name>
    <dbReference type="NCBI Taxonomy" id="9541"/>
    <lineage>
        <taxon>Eukaryota</taxon>
        <taxon>Metazoa</taxon>
        <taxon>Chordata</taxon>
        <taxon>Craniata</taxon>
        <taxon>Vertebrata</taxon>
        <taxon>Euteleostomi</taxon>
        <taxon>Mammalia</taxon>
        <taxon>Eutheria</taxon>
        <taxon>Euarchontoglires</taxon>
        <taxon>Primates</taxon>
        <taxon>Haplorrhini</taxon>
        <taxon>Catarrhini</taxon>
        <taxon>Cercopithecidae</taxon>
        <taxon>Cercopithecinae</taxon>
        <taxon>Macaca</taxon>
    </lineage>
</organism>
<evidence type="ECO:0000313" key="3">
    <source>
        <dbReference type="Proteomes" id="UP000233100"/>
    </source>
</evidence>
<feature type="region of interest" description="Disordered" evidence="1">
    <location>
        <begin position="59"/>
        <end position="80"/>
    </location>
</feature>
<evidence type="ECO:0000313" key="2">
    <source>
        <dbReference type="Ensembl" id="ENSMFAP00000053746.1"/>
    </source>
</evidence>
<reference evidence="2" key="2">
    <citation type="submission" date="2025-08" db="UniProtKB">
        <authorList>
            <consortium name="Ensembl"/>
        </authorList>
    </citation>
    <scope>IDENTIFICATION</scope>
</reference>
<sequence>AKSSGFPTSKAVSVSHCILLLPHTIRHTATPCSFHTSQLVRSCGPGTVAHACNHSTLGGRGGRITRSGVRDQPGQHGETPSLLKIQKISWAWWRVPVIPATRETEAGESLESGRRRLQ</sequence>
<accession>A0A7N9CR10</accession>
<protein>
    <submittedName>
        <fullName evidence="2">Uncharacterized protein</fullName>
    </submittedName>
</protein>
<proteinExistence type="predicted"/>
<dbReference type="Proteomes" id="UP000233100">
    <property type="component" value="Chromosome 18"/>
</dbReference>
<dbReference type="GeneTree" id="ENSGT01110000267475"/>
<dbReference type="AlphaFoldDB" id="A0A7N9CR10"/>
<dbReference type="Ensembl" id="ENSMFAT00000082887.1">
    <property type="protein sequence ID" value="ENSMFAP00000053746.1"/>
    <property type="gene ID" value="ENSMFAG00000052217.1"/>
</dbReference>
<name>A0A7N9CR10_MACFA</name>
<reference evidence="2 3" key="1">
    <citation type="submission" date="2013-03" db="EMBL/GenBank/DDBJ databases">
        <authorList>
            <person name="Warren W."/>
            <person name="Wilson R.K."/>
        </authorList>
    </citation>
    <scope>NUCLEOTIDE SEQUENCE</scope>
</reference>
<evidence type="ECO:0000256" key="1">
    <source>
        <dbReference type="SAM" id="MobiDB-lite"/>
    </source>
</evidence>
<reference evidence="2" key="3">
    <citation type="submission" date="2025-09" db="UniProtKB">
        <authorList>
            <consortium name="Ensembl"/>
        </authorList>
    </citation>
    <scope>IDENTIFICATION</scope>
</reference>
<keyword evidence="3" id="KW-1185">Reference proteome</keyword>